<dbReference type="STRING" id="1121448.DGI_1893"/>
<dbReference type="Proteomes" id="UP000016587">
    <property type="component" value="Chromosome"/>
</dbReference>
<dbReference type="HOGENOM" id="CLU_1710319_0_0_7"/>
<dbReference type="AlphaFoldDB" id="T2GBY1"/>
<keyword evidence="2" id="KW-1185">Reference proteome</keyword>
<protein>
    <submittedName>
        <fullName evidence="1">Uncharacterized protein</fullName>
    </submittedName>
</protein>
<dbReference type="OrthoDB" id="5464898at2"/>
<proteinExistence type="predicted"/>
<evidence type="ECO:0000313" key="2">
    <source>
        <dbReference type="Proteomes" id="UP000016587"/>
    </source>
</evidence>
<gene>
    <name evidence="1" type="ORF">DGI_1893</name>
</gene>
<reference evidence="1 2" key="1">
    <citation type="journal article" date="2013" name="J. Bacteriol.">
        <title>Roles of HynAB and Ech, the only two hydrogenases found in the model sulfate reducer Desulfovibrio gigas.</title>
        <authorList>
            <person name="Morais-Silva F.O."/>
            <person name="Santos C.I."/>
            <person name="Rodrigues R."/>
            <person name="Pereira I.A."/>
            <person name="Rodrigues-Pousada C."/>
        </authorList>
    </citation>
    <scope>NUCLEOTIDE SEQUENCE [LARGE SCALE GENOMIC DNA]</scope>
    <source>
        <strain evidence="2">ATCC 19364 / DSM 1382 / NCIMB 9332 / VKM B-1759</strain>
    </source>
</reference>
<evidence type="ECO:0000313" key="1">
    <source>
        <dbReference type="EMBL" id="AGW13679.1"/>
    </source>
</evidence>
<sequence>MTPWWNESSLKRAHPFYGCVTGQALFYLLQEHELPEARIQALLDQFEAGKAVLVDLLNAAPPTVRLRVAAGACAQCAALDGMTLPGDHPELVTLLPPYGLGCRVTAEAVDTAGKAASVMSPCLPTIPRPHPLCCVLDLHGAP</sequence>
<reference evidence="2" key="2">
    <citation type="submission" date="2013-07" db="EMBL/GenBank/DDBJ databases">
        <authorList>
            <person name="Morais-Silva F.O."/>
            <person name="Rezende A.M."/>
            <person name="Pimentel C."/>
            <person name="Resende D.M."/>
            <person name="Santos C.I."/>
            <person name="Clemente C."/>
            <person name="de Oliveira L.M."/>
            <person name="da Silva S.M."/>
            <person name="Costa D.A."/>
            <person name="Varela-Raposo A."/>
            <person name="Horacio E.C.A."/>
            <person name="Matos M."/>
            <person name="Flores O."/>
            <person name="Ruiz J.C."/>
            <person name="Rodrigues-Pousada C."/>
        </authorList>
    </citation>
    <scope>NUCLEOTIDE SEQUENCE [LARGE SCALE GENOMIC DNA]</scope>
    <source>
        <strain evidence="2">ATCC 19364 / DSM 1382 / NCIMB 9332 / VKM B-1759</strain>
    </source>
</reference>
<name>T2GBY1_MEGG1</name>
<accession>T2GBY1</accession>
<dbReference type="EMBL" id="CP006585">
    <property type="protein sequence ID" value="AGW13679.1"/>
    <property type="molecule type" value="Genomic_DNA"/>
</dbReference>
<organism evidence="1 2">
    <name type="scientific">Megalodesulfovibrio gigas (strain ATCC 19364 / DSM 1382 / NCIMB 9332 / VKM B-1759)</name>
    <name type="common">Desulfovibrio gigas</name>
    <dbReference type="NCBI Taxonomy" id="1121448"/>
    <lineage>
        <taxon>Bacteria</taxon>
        <taxon>Pseudomonadati</taxon>
        <taxon>Thermodesulfobacteriota</taxon>
        <taxon>Desulfovibrionia</taxon>
        <taxon>Desulfovibrionales</taxon>
        <taxon>Desulfovibrionaceae</taxon>
        <taxon>Megalodesulfovibrio</taxon>
    </lineage>
</organism>
<dbReference type="PATRIC" id="fig|1121448.10.peg.1856"/>
<dbReference type="KEGG" id="dgg:DGI_1893"/>
<dbReference type="eggNOG" id="ENOG50301AB">
    <property type="taxonomic scope" value="Bacteria"/>
</dbReference>
<dbReference type="RefSeq" id="WP_021760549.1">
    <property type="nucleotide sequence ID" value="NC_022444.1"/>
</dbReference>